<dbReference type="Gene3D" id="1.20.5.170">
    <property type="match status" value="1"/>
</dbReference>
<dbReference type="PANTHER" id="PTHR23408">
    <property type="entry name" value="METHYLMALONYL-COA MUTASE"/>
    <property type="match status" value="1"/>
</dbReference>
<dbReference type="SUPFAM" id="SSF52540">
    <property type="entry name" value="P-loop containing nucleoside triphosphate hydrolases"/>
    <property type="match status" value="1"/>
</dbReference>
<dbReference type="OrthoDB" id="9778292at2"/>
<dbReference type="Gene3D" id="3.40.50.300">
    <property type="entry name" value="P-loop containing nucleotide triphosphate hydrolases"/>
    <property type="match status" value="1"/>
</dbReference>
<proteinExistence type="inferred from homology"/>
<comment type="caution">
    <text evidence="2">The sequence shown here is derived from an EMBL/GenBank/DDBJ whole genome shotgun (WGS) entry which is preliminary data.</text>
</comment>
<evidence type="ECO:0000313" key="2">
    <source>
        <dbReference type="EMBL" id="OWJ67903.1"/>
    </source>
</evidence>
<dbReference type="EMBL" id="NHON01000009">
    <property type="protein sequence ID" value="OWJ67903.1"/>
    <property type="molecule type" value="Genomic_DNA"/>
</dbReference>
<dbReference type="InterPro" id="IPR027417">
    <property type="entry name" value="P-loop_NTPase"/>
</dbReference>
<dbReference type="GO" id="GO:0005525">
    <property type="term" value="F:GTP binding"/>
    <property type="evidence" value="ECO:0007669"/>
    <property type="project" value="InterPro"/>
</dbReference>
<dbReference type="PANTHER" id="PTHR23408:SF3">
    <property type="entry name" value="METHYLMALONIC ACIDURIA TYPE A PROTEIN, MITOCHONDRIAL"/>
    <property type="match status" value="1"/>
</dbReference>
<protein>
    <submittedName>
        <fullName evidence="2">Methylmalonyl Co-A mutase-associated GTPase MeaB</fullName>
    </submittedName>
</protein>
<evidence type="ECO:0000256" key="1">
    <source>
        <dbReference type="ARBA" id="ARBA00009625"/>
    </source>
</evidence>
<reference evidence="3" key="1">
    <citation type="submission" date="2017-05" db="EMBL/GenBank/DDBJ databases">
        <authorList>
            <person name="Macchi M."/>
            <person name="Festa S."/>
            <person name="Coppotelli B.M."/>
            <person name="Morelli I.S."/>
        </authorList>
    </citation>
    <scope>NUCLEOTIDE SEQUENCE [LARGE SCALE GENOMIC DNA]</scope>
    <source>
        <strain evidence="3">I</strain>
    </source>
</reference>
<comment type="similarity">
    <text evidence="1">Belongs to the SIMIBI class G3E GTPase family. ArgK/MeaB subfamily.</text>
</comment>
<dbReference type="CDD" id="cd03114">
    <property type="entry name" value="MMAA-like"/>
    <property type="match status" value="1"/>
</dbReference>
<dbReference type="NCBIfam" id="NF006958">
    <property type="entry name" value="PRK09435.1"/>
    <property type="match status" value="1"/>
</dbReference>
<gene>
    <name evidence="2" type="ORF">BWR60_06745</name>
</gene>
<organism evidence="2 3">
    <name type="scientific">Inquilinus limosus</name>
    <dbReference type="NCBI Taxonomy" id="171674"/>
    <lineage>
        <taxon>Bacteria</taxon>
        <taxon>Pseudomonadati</taxon>
        <taxon>Pseudomonadota</taxon>
        <taxon>Alphaproteobacteria</taxon>
        <taxon>Rhodospirillales</taxon>
        <taxon>Rhodospirillaceae</taxon>
        <taxon>Inquilinus</taxon>
    </lineage>
</organism>
<dbReference type="InterPro" id="IPR005129">
    <property type="entry name" value="GTPase_ArgK"/>
</dbReference>
<name>A0A211ZRK7_9PROT</name>
<sequence>MIRPPNRQAWPNRLAFPTQNRREGLQVTADTIEAMATQIRGSDRRALARAITLVESRRADHRERAEALLEMLAPASGGAVRIGISGPPGVGKSTFIEAFGLHLTGQGHRVAVLAVDPSSQRSGGSILGDKTRMELLTRDPAAFIRPSPAGSTLGGVARRTRETLLLCEAAGYDVVIVETVGVGQSETAVAQMVDVFLLLLLPGAGDELQGIKRGIVEVADILVVNKADGDQKGAANHAAAEYRHALALLRGSGGWPPPVLQCSALENRGIDAVWEMIGKFRAQRGEALAERRAEQARSWLWRELGDGLLDALRGHPAVAAALPGLEAEVAAGRLLPTAAARRLLERFLGADTPD</sequence>
<accession>A0A211ZRK7</accession>
<dbReference type="NCBIfam" id="TIGR00750">
    <property type="entry name" value="lao"/>
    <property type="match status" value="1"/>
</dbReference>
<dbReference type="GO" id="GO:0005737">
    <property type="term" value="C:cytoplasm"/>
    <property type="evidence" value="ECO:0007669"/>
    <property type="project" value="TreeGrafter"/>
</dbReference>
<dbReference type="STRING" id="1122125.GCA_000423185_04659"/>
<dbReference type="Gene3D" id="1.10.287.130">
    <property type="match status" value="1"/>
</dbReference>
<dbReference type="Pfam" id="PF03308">
    <property type="entry name" value="MeaB"/>
    <property type="match status" value="1"/>
</dbReference>
<dbReference type="GO" id="GO:0003924">
    <property type="term" value="F:GTPase activity"/>
    <property type="evidence" value="ECO:0007669"/>
    <property type="project" value="InterPro"/>
</dbReference>
<evidence type="ECO:0000313" key="3">
    <source>
        <dbReference type="Proteomes" id="UP000196655"/>
    </source>
</evidence>
<keyword evidence="3" id="KW-1185">Reference proteome</keyword>
<dbReference type="AlphaFoldDB" id="A0A211ZRK7"/>
<dbReference type="Proteomes" id="UP000196655">
    <property type="component" value="Unassembled WGS sequence"/>
</dbReference>